<protein>
    <submittedName>
        <fullName evidence="1">Uncharacterized protein</fullName>
    </submittedName>
</protein>
<gene>
    <name evidence="1" type="ORF">DILT_LOCUS15932</name>
</gene>
<evidence type="ECO:0000313" key="2">
    <source>
        <dbReference type="Proteomes" id="UP000281553"/>
    </source>
</evidence>
<sequence>MPVAAFYLFHLSLSPISTEQQKRPWYRASASAEENRKAREAYRVLMTVTLRKPDTPEYLAFTKEVQRRAKHDYNYTYVSNEVGEKPVA</sequence>
<proteinExistence type="predicted"/>
<organism evidence="1 2">
    <name type="scientific">Dibothriocephalus latus</name>
    <name type="common">Fish tapeworm</name>
    <name type="synonym">Diphyllobothrium latum</name>
    <dbReference type="NCBI Taxonomy" id="60516"/>
    <lineage>
        <taxon>Eukaryota</taxon>
        <taxon>Metazoa</taxon>
        <taxon>Spiralia</taxon>
        <taxon>Lophotrochozoa</taxon>
        <taxon>Platyhelminthes</taxon>
        <taxon>Cestoda</taxon>
        <taxon>Eucestoda</taxon>
        <taxon>Diphyllobothriidea</taxon>
        <taxon>Diphyllobothriidae</taxon>
        <taxon>Dibothriocephalus</taxon>
    </lineage>
</organism>
<dbReference type="AlphaFoldDB" id="A0A3P7MR75"/>
<name>A0A3P7MR75_DIBLA</name>
<dbReference type="Gene3D" id="3.40.50.2300">
    <property type="match status" value="1"/>
</dbReference>
<dbReference type="EMBL" id="UYRU01081890">
    <property type="protein sequence ID" value="VDN32245.1"/>
    <property type="molecule type" value="Genomic_DNA"/>
</dbReference>
<dbReference type="OrthoDB" id="302535at2759"/>
<accession>A0A3P7MR75</accession>
<keyword evidence="2" id="KW-1185">Reference proteome</keyword>
<dbReference type="Proteomes" id="UP000281553">
    <property type="component" value="Unassembled WGS sequence"/>
</dbReference>
<reference evidence="1 2" key="1">
    <citation type="submission" date="2018-11" db="EMBL/GenBank/DDBJ databases">
        <authorList>
            <consortium name="Pathogen Informatics"/>
        </authorList>
    </citation>
    <scope>NUCLEOTIDE SEQUENCE [LARGE SCALE GENOMIC DNA]</scope>
</reference>
<evidence type="ECO:0000313" key="1">
    <source>
        <dbReference type="EMBL" id="VDN32245.1"/>
    </source>
</evidence>